<organism evidence="1 2">
    <name type="scientific">Siminovitchia fordii</name>
    <dbReference type="NCBI Taxonomy" id="254759"/>
    <lineage>
        <taxon>Bacteria</taxon>
        <taxon>Bacillati</taxon>
        <taxon>Bacillota</taxon>
        <taxon>Bacilli</taxon>
        <taxon>Bacillales</taxon>
        <taxon>Bacillaceae</taxon>
        <taxon>Siminovitchia</taxon>
    </lineage>
</organism>
<evidence type="ECO:0000313" key="1">
    <source>
        <dbReference type="EMBL" id="GIN21167.1"/>
    </source>
</evidence>
<reference evidence="1 2" key="1">
    <citation type="submission" date="2021-03" db="EMBL/GenBank/DDBJ databases">
        <title>Antimicrobial resistance genes in bacteria isolated from Japanese honey, and their potential for conferring macrolide and lincosamide resistance in the American foulbrood pathogen Paenibacillus larvae.</title>
        <authorList>
            <person name="Okamoto M."/>
            <person name="Kumagai M."/>
            <person name="Kanamori H."/>
            <person name="Takamatsu D."/>
        </authorList>
    </citation>
    <scope>NUCLEOTIDE SEQUENCE [LARGE SCALE GENOMIC DNA]</scope>
    <source>
        <strain evidence="1 2">J1TS3</strain>
    </source>
</reference>
<name>A0ABQ4K7J2_9BACI</name>
<keyword evidence="2" id="KW-1185">Reference proteome</keyword>
<dbReference type="RefSeq" id="WP_212963033.1">
    <property type="nucleotide sequence ID" value="NZ_BOQT01000007.1"/>
</dbReference>
<evidence type="ECO:0000313" key="2">
    <source>
        <dbReference type="Proteomes" id="UP000680279"/>
    </source>
</evidence>
<gene>
    <name evidence="1" type="ORF">J1TS3_23010</name>
</gene>
<proteinExistence type="predicted"/>
<dbReference type="Proteomes" id="UP000680279">
    <property type="component" value="Unassembled WGS sequence"/>
</dbReference>
<sequence length="57" mass="6605">MEWSLEDIEKASQINSSFYIPTLKERKSQKKGDLVRLHFLVTNHSEDSPVLKECGLK</sequence>
<dbReference type="EMBL" id="BOQT01000007">
    <property type="protein sequence ID" value="GIN21167.1"/>
    <property type="molecule type" value="Genomic_DNA"/>
</dbReference>
<comment type="caution">
    <text evidence="1">The sequence shown here is derived from an EMBL/GenBank/DDBJ whole genome shotgun (WGS) entry which is preliminary data.</text>
</comment>
<protein>
    <submittedName>
        <fullName evidence="1">Uncharacterized protein</fullName>
    </submittedName>
</protein>
<accession>A0ABQ4K7J2</accession>